<dbReference type="PANTHER" id="PTHR24559">
    <property type="entry name" value="TRANSPOSON TY3-I GAG-POL POLYPROTEIN"/>
    <property type="match status" value="1"/>
</dbReference>
<protein>
    <submittedName>
        <fullName evidence="2">Retrovirus-related Pol polyprotein from transposon 17.6</fullName>
    </submittedName>
</protein>
<gene>
    <name evidence="2" type="primary">pol</name>
    <name evidence="2" type="ORF">CR513_48813</name>
</gene>
<dbReference type="Proteomes" id="UP000257109">
    <property type="component" value="Unassembled WGS sequence"/>
</dbReference>
<keyword evidence="3" id="KW-1185">Reference proteome</keyword>
<evidence type="ECO:0000313" key="3">
    <source>
        <dbReference type="Proteomes" id="UP000257109"/>
    </source>
</evidence>
<feature type="compositionally biased region" description="Polar residues" evidence="1">
    <location>
        <begin position="166"/>
        <end position="175"/>
    </location>
</feature>
<organism evidence="2 3">
    <name type="scientific">Mucuna pruriens</name>
    <name type="common">Velvet bean</name>
    <name type="synonym">Dolichos pruriens</name>
    <dbReference type="NCBI Taxonomy" id="157652"/>
    <lineage>
        <taxon>Eukaryota</taxon>
        <taxon>Viridiplantae</taxon>
        <taxon>Streptophyta</taxon>
        <taxon>Embryophyta</taxon>
        <taxon>Tracheophyta</taxon>
        <taxon>Spermatophyta</taxon>
        <taxon>Magnoliopsida</taxon>
        <taxon>eudicotyledons</taxon>
        <taxon>Gunneridae</taxon>
        <taxon>Pentapetalae</taxon>
        <taxon>rosids</taxon>
        <taxon>fabids</taxon>
        <taxon>Fabales</taxon>
        <taxon>Fabaceae</taxon>
        <taxon>Papilionoideae</taxon>
        <taxon>50 kb inversion clade</taxon>
        <taxon>NPAAA clade</taxon>
        <taxon>indigoferoid/millettioid clade</taxon>
        <taxon>Phaseoleae</taxon>
        <taxon>Mucuna</taxon>
    </lineage>
</organism>
<comment type="caution">
    <text evidence="2">The sequence shown here is derived from an EMBL/GenBank/DDBJ whole genome shotgun (WGS) entry which is preliminary data.</text>
</comment>
<dbReference type="InterPro" id="IPR043502">
    <property type="entry name" value="DNA/RNA_pol_sf"/>
</dbReference>
<dbReference type="PANTHER" id="PTHR24559:SF457">
    <property type="entry name" value="RNA-DIRECTED DNA POLYMERASE HOMOLOG"/>
    <property type="match status" value="1"/>
</dbReference>
<feature type="non-terminal residue" evidence="2">
    <location>
        <position position="1"/>
    </location>
</feature>
<dbReference type="InterPro" id="IPR043128">
    <property type="entry name" value="Rev_trsase/Diguanyl_cyclase"/>
</dbReference>
<accession>A0A371F0G1</accession>
<reference evidence="2" key="1">
    <citation type="submission" date="2018-05" db="EMBL/GenBank/DDBJ databases">
        <title>Draft genome of Mucuna pruriens seed.</title>
        <authorList>
            <person name="Nnadi N.E."/>
            <person name="Vos R."/>
            <person name="Hasami M.H."/>
            <person name="Devisetty U.K."/>
            <person name="Aguiy J.C."/>
        </authorList>
    </citation>
    <scope>NUCLEOTIDE SEQUENCE [LARGE SCALE GENOMIC DNA]</scope>
    <source>
        <strain evidence="2">JCA_2017</strain>
    </source>
</reference>
<feature type="region of interest" description="Disordered" evidence="1">
    <location>
        <begin position="128"/>
        <end position="182"/>
    </location>
</feature>
<dbReference type="AlphaFoldDB" id="A0A371F0G1"/>
<evidence type="ECO:0000313" key="2">
    <source>
        <dbReference type="EMBL" id="RDX71788.1"/>
    </source>
</evidence>
<dbReference type="SUPFAM" id="SSF56672">
    <property type="entry name" value="DNA/RNA polymerases"/>
    <property type="match status" value="1"/>
</dbReference>
<dbReference type="InterPro" id="IPR053134">
    <property type="entry name" value="RNA-dir_DNA_polymerase"/>
</dbReference>
<proteinExistence type="predicted"/>
<dbReference type="EMBL" id="QJKJ01011201">
    <property type="protein sequence ID" value="RDX71788.1"/>
    <property type="molecule type" value="Genomic_DNA"/>
</dbReference>
<sequence length="182" mass="20650">MPFGLKNAGATYQRAMVTLFHDMMQKEIEHIEDLRKLFSRLRKYRLKLNPAKCTFSVKSRKLLGFLVSERGIEVDPDKGNASSHNRFRSPGLPGTDKFHSPIHFPINRNMQSHIQTSLEKAKILDQTIPGASSSPHPNNFRKTFNPLPYGARQIYGETKPEKSEKSTTLAKSSQIAKKDTQP</sequence>
<evidence type="ECO:0000256" key="1">
    <source>
        <dbReference type="SAM" id="MobiDB-lite"/>
    </source>
</evidence>
<dbReference type="Gene3D" id="3.30.70.270">
    <property type="match status" value="1"/>
</dbReference>
<dbReference type="OrthoDB" id="101614at2759"/>
<feature type="compositionally biased region" description="Polar residues" evidence="1">
    <location>
        <begin position="129"/>
        <end position="142"/>
    </location>
</feature>
<name>A0A371F0G1_MUCPR</name>